<dbReference type="GO" id="GO:0000184">
    <property type="term" value="P:nuclear-transcribed mRNA catabolic process, nonsense-mediated decay"/>
    <property type="evidence" value="ECO:0007669"/>
    <property type="project" value="UniProtKB-KW"/>
</dbReference>
<dbReference type="STRING" id="400727.A0A2T7P4I9"/>
<evidence type="ECO:0000256" key="1">
    <source>
        <dbReference type="ARBA" id="ARBA00007712"/>
    </source>
</evidence>
<sequence>MSDTQDGTYRWQRRERMGRGGKDKDSSPTPASKPPAPIILGLARPSASQSPDHQPLTSSQQPQATHGDTTHGPSDGSYGGAASGGSVVGSATSINSPQIHRIADKPIVVLKSRDDTRVLPASASAQAPAAPQDIPHPTPHLPSYPVQQQRHSLSSQQNLESGIVNRLAPPPEMKHSVKLIDENFRWVDAGIDELVEQSDYLVVGTLGLQGTGKSTILSLLGGNTPQDAYRNYIFQPQTKETREEGSHQSVGVDMFATPERIILLDSQPVLSPSILDCMIRHEKKYPADYTSTENWIEMQSLQIATFLMTVCHVIIVTQDWFTDLNFLKFLTTAEMLKPQMHSTSHESSQEDSTEFYPTIVFVMNKAGSDDFTPETYANMQVVLDQMFHSSKLKYKGAVSMKKDNIISVLKAKEGGLETDVNLFLLPVMEYYKTEPESILSYLPEYRGCPSFAYLLRSFRNQVYSMPKTMITQSQLSERNWFHFAARMWEAVKKSQLLAEYNRLLP</sequence>
<proteinExistence type="inferred from homology"/>
<comment type="caution">
    <text evidence="4">The sequence shown here is derived from an EMBL/GenBank/DDBJ whole genome shotgun (WGS) entry which is preliminary data.</text>
</comment>
<reference evidence="4 5" key="1">
    <citation type="submission" date="2018-04" db="EMBL/GenBank/DDBJ databases">
        <title>The genome of golden apple snail Pomacea canaliculata provides insight into stress tolerance and invasive adaptation.</title>
        <authorList>
            <person name="Liu C."/>
            <person name="Liu B."/>
            <person name="Ren Y."/>
            <person name="Zhang Y."/>
            <person name="Wang H."/>
            <person name="Li S."/>
            <person name="Jiang F."/>
            <person name="Yin L."/>
            <person name="Zhang G."/>
            <person name="Qian W."/>
            <person name="Fan W."/>
        </authorList>
    </citation>
    <scope>NUCLEOTIDE SEQUENCE [LARGE SCALE GENOMIC DNA]</scope>
    <source>
        <strain evidence="4">SZHN2017</strain>
        <tissue evidence="4">Muscle</tissue>
    </source>
</reference>
<dbReference type="AlphaFoldDB" id="A0A2T7P4I9"/>
<dbReference type="Proteomes" id="UP000245119">
    <property type="component" value="Linkage Group LG6"/>
</dbReference>
<name>A0A2T7P4I9_POMCA</name>
<dbReference type="PANTHER" id="PTHR14270:SF0">
    <property type="entry name" value="NONSENSE-MEDIATED MRNA DECAY FACTOR SMG9"/>
    <property type="match status" value="1"/>
</dbReference>
<feature type="compositionally biased region" description="Low complexity" evidence="3">
    <location>
        <begin position="120"/>
        <end position="132"/>
    </location>
</feature>
<comment type="similarity">
    <text evidence="1">Belongs to the SMG9 family.</text>
</comment>
<feature type="region of interest" description="Disordered" evidence="3">
    <location>
        <begin position="1"/>
        <end position="86"/>
    </location>
</feature>
<evidence type="ECO:0000313" key="4">
    <source>
        <dbReference type="EMBL" id="PVD28328.1"/>
    </source>
</evidence>
<accession>A0A2T7P4I9</accession>
<evidence type="ECO:0000256" key="3">
    <source>
        <dbReference type="SAM" id="MobiDB-lite"/>
    </source>
</evidence>
<keyword evidence="5" id="KW-1185">Reference proteome</keyword>
<keyword evidence="2" id="KW-0866">Nonsense-mediated mRNA decay</keyword>
<dbReference type="InterPro" id="IPR039177">
    <property type="entry name" value="SMG9"/>
</dbReference>
<evidence type="ECO:0000313" key="5">
    <source>
        <dbReference type="Proteomes" id="UP000245119"/>
    </source>
</evidence>
<dbReference type="EMBL" id="PZQS01000006">
    <property type="protein sequence ID" value="PVD28328.1"/>
    <property type="molecule type" value="Genomic_DNA"/>
</dbReference>
<gene>
    <name evidence="4" type="ORF">C0Q70_10915</name>
</gene>
<feature type="compositionally biased region" description="Basic and acidic residues" evidence="3">
    <location>
        <begin position="12"/>
        <end position="26"/>
    </location>
</feature>
<feature type="region of interest" description="Disordered" evidence="3">
    <location>
        <begin position="120"/>
        <end position="158"/>
    </location>
</feature>
<evidence type="ECO:0008006" key="6">
    <source>
        <dbReference type="Google" id="ProtNLM"/>
    </source>
</evidence>
<dbReference type="OrthoDB" id="79514at2759"/>
<feature type="compositionally biased region" description="Polar residues" evidence="3">
    <location>
        <begin position="46"/>
        <end position="67"/>
    </location>
</feature>
<dbReference type="InterPro" id="IPR027417">
    <property type="entry name" value="P-loop_NTPase"/>
</dbReference>
<feature type="compositionally biased region" description="Polar residues" evidence="3">
    <location>
        <begin position="145"/>
        <end position="158"/>
    </location>
</feature>
<dbReference type="Gene3D" id="3.40.50.300">
    <property type="entry name" value="P-loop containing nucleotide triphosphate hydrolases"/>
    <property type="match status" value="1"/>
</dbReference>
<evidence type="ECO:0000256" key="2">
    <source>
        <dbReference type="ARBA" id="ARBA00023161"/>
    </source>
</evidence>
<protein>
    <recommendedName>
        <fullName evidence="6">Protein SMG9</fullName>
    </recommendedName>
</protein>
<dbReference type="PANTHER" id="PTHR14270">
    <property type="entry name" value="NONSENSE-MEDIATED MRNA DECAY FACTOR SMG9"/>
    <property type="match status" value="1"/>
</dbReference>
<feature type="compositionally biased region" description="Gly residues" evidence="3">
    <location>
        <begin position="77"/>
        <end position="86"/>
    </location>
</feature>
<organism evidence="4 5">
    <name type="scientific">Pomacea canaliculata</name>
    <name type="common">Golden apple snail</name>
    <dbReference type="NCBI Taxonomy" id="400727"/>
    <lineage>
        <taxon>Eukaryota</taxon>
        <taxon>Metazoa</taxon>
        <taxon>Spiralia</taxon>
        <taxon>Lophotrochozoa</taxon>
        <taxon>Mollusca</taxon>
        <taxon>Gastropoda</taxon>
        <taxon>Caenogastropoda</taxon>
        <taxon>Architaenioglossa</taxon>
        <taxon>Ampullarioidea</taxon>
        <taxon>Ampullariidae</taxon>
        <taxon>Pomacea</taxon>
    </lineage>
</organism>